<dbReference type="Gene3D" id="1.20.1250.20">
    <property type="entry name" value="MFS general substrate transporter like domains"/>
    <property type="match status" value="1"/>
</dbReference>
<protein>
    <submittedName>
        <fullName evidence="2">Uncharacterized protein</fullName>
    </submittedName>
</protein>
<evidence type="ECO:0000313" key="3">
    <source>
        <dbReference type="Proteomes" id="UP000660265"/>
    </source>
</evidence>
<organism evidence="2 3">
    <name type="scientific">Streptomyces camponoticapitis</name>
    <dbReference type="NCBI Taxonomy" id="1616125"/>
    <lineage>
        <taxon>Bacteria</taxon>
        <taxon>Bacillati</taxon>
        <taxon>Actinomycetota</taxon>
        <taxon>Actinomycetes</taxon>
        <taxon>Kitasatosporales</taxon>
        <taxon>Streptomycetaceae</taxon>
        <taxon>Streptomyces</taxon>
    </lineage>
</organism>
<dbReference type="SUPFAM" id="SSF103473">
    <property type="entry name" value="MFS general substrate transporter"/>
    <property type="match status" value="1"/>
</dbReference>
<feature type="transmembrane region" description="Helical" evidence="1">
    <location>
        <begin position="25"/>
        <end position="48"/>
    </location>
</feature>
<dbReference type="InterPro" id="IPR036259">
    <property type="entry name" value="MFS_trans_sf"/>
</dbReference>
<dbReference type="Proteomes" id="UP000660265">
    <property type="component" value="Unassembled WGS sequence"/>
</dbReference>
<proteinExistence type="predicted"/>
<keyword evidence="1" id="KW-0472">Membrane</keyword>
<keyword evidence="1" id="KW-0812">Transmembrane</keyword>
<accession>A0ABQ2EWE7</accession>
<evidence type="ECO:0000256" key="1">
    <source>
        <dbReference type="SAM" id="Phobius"/>
    </source>
</evidence>
<keyword evidence="3" id="KW-1185">Reference proteome</keyword>
<gene>
    <name evidence="2" type="ORF">GCM10011583_71280</name>
</gene>
<name>A0ABQ2EWE7_9ACTN</name>
<dbReference type="EMBL" id="BMMV01000038">
    <property type="protein sequence ID" value="GGK29108.1"/>
    <property type="molecule type" value="Genomic_DNA"/>
</dbReference>
<sequence length="78" mass="8363">MAFAMASIPAAPSLGVPVGTLHGKAVGWQLTFGIVTIQTGLLIIWALWKLPNFSGQKAEDRVPCNRMLRRTVCAPSSL</sequence>
<comment type="caution">
    <text evidence="2">The sequence shown here is derived from an EMBL/GenBank/DDBJ whole genome shotgun (WGS) entry which is preliminary data.</text>
</comment>
<reference evidence="3" key="1">
    <citation type="journal article" date="2019" name="Int. J. Syst. Evol. Microbiol.">
        <title>The Global Catalogue of Microorganisms (GCM) 10K type strain sequencing project: providing services to taxonomists for standard genome sequencing and annotation.</title>
        <authorList>
            <consortium name="The Broad Institute Genomics Platform"/>
            <consortium name="The Broad Institute Genome Sequencing Center for Infectious Disease"/>
            <person name="Wu L."/>
            <person name="Ma J."/>
        </authorList>
    </citation>
    <scope>NUCLEOTIDE SEQUENCE [LARGE SCALE GENOMIC DNA]</scope>
    <source>
        <strain evidence="3">CGMCC 4.7275</strain>
    </source>
</reference>
<keyword evidence="1" id="KW-1133">Transmembrane helix</keyword>
<evidence type="ECO:0000313" key="2">
    <source>
        <dbReference type="EMBL" id="GGK29108.1"/>
    </source>
</evidence>